<dbReference type="EMBL" id="RJVU01053030">
    <property type="protein sequence ID" value="ROL41007.1"/>
    <property type="molecule type" value="Genomic_DNA"/>
</dbReference>
<comment type="caution">
    <text evidence="1">The sequence shown here is derived from an EMBL/GenBank/DDBJ whole genome shotgun (WGS) entry which is preliminary data.</text>
</comment>
<name>A0A3N0Y495_ANAGA</name>
<gene>
    <name evidence="1" type="ORF">DPX16_22850</name>
</gene>
<evidence type="ECO:0000313" key="2">
    <source>
        <dbReference type="Proteomes" id="UP000281406"/>
    </source>
</evidence>
<proteinExistence type="predicted"/>
<dbReference type="Proteomes" id="UP000281406">
    <property type="component" value="Unassembled WGS sequence"/>
</dbReference>
<organism evidence="1 2">
    <name type="scientific">Anabarilius grahami</name>
    <name type="common">Kanglang fish</name>
    <name type="synonym">Barilius grahami</name>
    <dbReference type="NCBI Taxonomy" id="495550"/>
    <lineage>
        <taxon>Eukaryota</taxon>
        <taxon>Metazoa</taxon>
        <taxon>Chordata</taxon>
        <taxon>Craniata</taxon>
        <taxon>Vertebrata</taxon>
        <taxon>Euteleostomi</taxon>
        <taxon>Actinopterygii</taxon>
        <taxon>Neopterygii</taxon>
        <taxon>Teleostei</taxon>
        <taxon>Ostariophysi</taxon>
        <taxon>Cypriniformes</taxon>
        <taxon>Xenocyprididae</taxon>
        <taxon>Xenocypridinae</taxon>
        <taxon>Xenocypridinae incertae sedis</taxon>
        <taxon>Anabarilius</taxon>
    </lineage>
</organism>
<sequence>MNGSLLNTQQSKQICRVEDPGRWMRDETLKTLDNSHTQENTWKRWRQVSRSTGVLEVHVISIRVRECAVIGQCWSLVCL</sequence>
<reference evidence="1 2" key="1">
    <citation type="submission" date="2018-10" db="EMBL/GenBank/DDBJ databases">
        <title>Genome assembly for a Yunnan-Guizhou Plateau 3E fish, Anabarilius grahami (Regan), and its evolutionary and genetic applications.</title>
        <authorList>
            <person name="Jiang W."/>
        </authorList>
    </citation>
    <scope>NUCLEOTIDE SEQUENCE [LARGE SCALE GENOMIC DNA]</scope>
    <source>
        <strain evidence="1">AG-KIZ</strain>
        <tissue evidence="1">Muscle</tissue>
    </source>
</reference>
<evidence type="ECO:0000313" key="1">
    <source>
        <dbReference type="EMBL" id="ROL41007.1"/>
    </source>
</evidence>
<keyword evidence="2" id="KW-1185">Reference proteome</keyword>
<protein>
    <submittedName>
        <fullName evidence="1">Uncharacterized protein</fullName>
    </submittedName>
</protein>
<accession>A0A3N0Y495</accession>
<dbReference type="AlphaFoldDB" id="A0A3N0Y495"/>